<proteinExistence type="predicted"/>
<dbReference type="EMBL" id="QJOW01000001">
    <property type="protein sequence ID" value="KAB7518430.1"/>
    <property type="molecule type" value="Genomic_DNA"/>
</dbReference>
<dbReference type="OrthoDB" id="205869at2157"/>
<evidence type="ECO:0000256" key="1">
    <source>
        <dbReference type="SAM" id="MobiDB-lite"/>
    </source>
</evidence>
<sequence>MDGPTALTEAVRELRDRGGAVLAAFLAAVGVTTLVARDSILQAITQQQDLLDSIYAAYADAGIDRSQLPELTEFATPLAVDISYGAGVALLFVAALLAEFGTIVVLRVVAGESPRQAAPRRIGRTLVFGFLAGTVVRLLTVVGLVLFILPGLFIGVSLLFVHASIVIDDTGPLAAFEHSWELTSGRRFEVVSVGLMLVALYATPRAFAPLIPGTAGVVVMGATSGLAVLLSAGVVGRTYLALRDGEPDAESTDEETEDDDADPYDAPLGPDDLPEPE</sequence>
<dbReference type="AlphaFoldDB" id="A0A5N5U458"/>
<comment type="caution">
    <text evidence="4">The sequence shown here is derived from an EMBL/GenBank/DDBJ whole genome shotgun (WGS) entry which is preliminary data.</text>
</comment>
<gene>
    <name evidence="4" type="ORF">DM867_10265</name>
    <name evidence="5" type="ORF">DMP03_03470</name>
</gene>
<reference evidence="6 7" key="1">
    <citation type="submission" date="2019-10" db="EMBL/GenBank/DDBJ databases">
        <title>Unraveling microbial dark matter from salterns through culturing: the case of the genus Halosegnis.</title>
        <authorList>
            <person name="Duran-Viseras A."/>
            <person name="Andrei A.-S."/>
            <person name="Vera-Gargallo B."/>
            <person name="Ghai R."/>
            <person name="Sanchez-Porro C."/>
            <person name="Ventosa A."/>
        </authorList>
    </citation>
    <scope>NUCLEOTIDE SEQUENCE [LARGE SCALE GENOMIC DNA]</scope>
    <source>
        <strain evidence="5 6">F17-44</strain>
        <strain evidence="4 7">F18-79</strain>
    </source>
</reference>
<evidence type="ECO:0000313" key="5">
    <source>
        <dbReference type="EMBL" id="KAB7518430.1"/>
    </source>
</evidence>
<keyword evidence="7" id="KW-1185">Reference proteome</keyword>
<name>A0A5N5U458_9EURY</name>
<evidence type="ECO:0000259" key="3">
    <source>
        <dbReference type="Pfam" id="PF25231"/>
    </source>
</evidence>
<feature type="transmembrane region" description="Helical" evidence="2">
    <location>
        <begin position="122"/>
        <end position="139"/>
    </location>
</feature>
<organism evidence="4 7">
    <name type="scientific">Halosegnis rubeus</name>
    <dbReference type="NCBI Taxonomy" id="2212850"/>
    <lineage>
        <taxon>Archaea</taxon>
        <taxon>Methanobacteriati</taxon>
        <taxon>Methanobacteriota</taxon>
        <taxon>Stenosarchaea group</taxon>
        <taxon>Halobacteria</taxon>
        <taxon>Halobacteriales</taxon>
        <taxon>Natronomonadaceae</taxon>
        <taxon>Halosegnis</taxon>
    </lineage>
</organism>
<feature type="compositionally biased region" description="Acidic residues" evidence="1">
    <location>
        <begin position="247"/>
        <end position="263"/>
    </location>
</feature>
<evidence type="ECO:0000313" key="4">
    <source>
        <dbReference type="EMBL" id="KAB7513354.1"/>
    </source>
</evidence>
<feature type="transmembrane region" description="Helical" evidence="2">
    <location>
        <begin position="84"/>
        <end position="110"/>
    </location>
</feature>
<accession>A0A5N5UJL5</accession>
<keyword evidence="2" id="KW-0472">Membrane</keyword>
<accession>A0A5N5U458</accession>
<protein>
    <recommendedName>
        <fullName evidence="3">DUF7847 domain-containing protein</fullName>
    </recommendedName>
</protein>
<keyword evidence="2" id="KW-1133">Transmembrane helix</keyword>
<keyword evidence="2" id="KW-0812">Transmembrane</keyword>
<evidence type="ECO:0000313" key="6">
    <source>
        <dbReference type="Proteomes" id="UP000326302"/>
    </source>
</evidence>
<dbReference type="Proteomes" id="UP000326865">
    <property type="component" value="Unassembled WGS sequence"/>
</dbReference>
<feature type="domain" description="DUF7847" evidence="3">
    <location>
        <begin position="88"/>
        <end position="201"/>
    </location>
</feature>
<feature type="region of interest" description="Disordered" evidence="1">
    <location>
        <begin position="244"/>
        <end position="277"/>
    </location>
</feature>
<evidence type="ECO:0000256" key="2">
    <source>
        <dbReference type="SAM" id="Phobius"/>
    </source>
</evidence>
<dbReference type="RefSeq" id="WP_152119319.1">
    <property type="nucleotide sequence ID" value="NZ_QJOW01000001.1"/>
</dbReference>
<dbReference type="Proteomes" id="UP000326302">
    <property type="component" value="Unassembled WGS sequence"/>
</dbReference>
<feature type="transmembrane region" description="Helical" evidence="2">
    <location>
        <begin position="20"/>
        <end position="36"/>
    </location>
</feature>
<evidence type="ECO:0000313" key="7">
    <source>
        <dbReference type="Proteomes" id="UP000326865"/>
    </source>
</evidence>
<feature type="transmembrane region" description="Helical" evidence="2">
    <location>
        <begin position="213"/>
        <end position="235"/>
    </location>
</feature>
<dbReference type="Pfam" id="PF25231">
    <property type="entry name" value="DUF7847"/>
    <property type="match status" value="1"/>
</dbReference>
<dbReference type="EMBL" id="QKKZ01000004">
    <property type="protein sequence ID" value="KAB7513354.1"/>
    <property type="molecule type" value="Genomic_DNA"/>
</dbReference>
<dbReference type="InterPro" id="IPR057169">
    <property type="entry name" value="DUF7847"/>
</dbReference>